<feature type="region of interest" description="Disordered" evidence="1">
    <location>
        <begin position="42"/>
        <end position="74"/>
    </location>
</feature>
<dbReference type="Proteomes" id="UP001157006">
    <property type="component" value="Chromosome 6"/>
</dbReference>
<keyword evidence="3" id="KW-1185">Reference proteome</keyword>
<name>A0AAV1BC31_VICFA</name>
<reference evidence="2 3" key="1">
    <citation type="submission" date="2023-01" db="EMBL/GenBank/DDBJ databases">
        <authorList>
            <person name="Kreplak J."/>
        </authorList>
    </citation>
    <scope>NUCLEOTIDE SEQUENCE [LARGE SCALE GENOMIC DNA]</scope>
</reference>
<evidence type="ECO:0000256" key="1">
    <source>
        <dbReference type="SAM" id="MobiDB-lite"/>
    </source>
</evidence>
<protein>
    <submittedName>
        <fullName evidence="2">Uncharacterized protein</fullName>
    </submittedName>
</protein>
<proteinExistence type="predicted"/>
<dbReference type="AlphaFoldDB" id="A0AAV1BC31"/>
<evidence type="ECO:0000313" key="2">
    <source>
        <dbReference type="EMBL" id="CAI8619020.1"/>
    </source>
</evidence>
<sequence>MPIQSKLIQDLLRFSLIVAKISLIRIPVEVILRPFSGPVKSIPKDFSDADPVNVNPRPPLVQSDSCEDLHDSDRSESRASAWSISFDSNSNHTTPRTALLFTYPLSPFFLFWDSYLIPFFDAVGL</sequence>
<accession>A0AAV1BC31</accession>
<dbReference type="EMBL" id="OX451741">
    <property type="protein sequence ID" value="CAI8619020.1"/>
    <property type="molecule type" value="Genomic_DNA"/>
</dbReference>
<gene>
    <name evidence="2" type="ORF">VFH_VI151080</name>
</gene>
<evidence type="ECO:0000313" key="3">
    <source>
        <dbReference type="Proteomes" id="UP001157006"/>
    </source>
</evidence>
<organism evidence="2 3">
    <name type="scientific">Vicia faba</name>
    <name type="common">Broad bean</name>
    <name type="synonym">Faba vulgaris</name>
    <dbReference type="NCBI Taxonomy" id="3906"/>
    <lineage>
        <taxon>Eukaryota</taxon>
        <taxon>Viridiplantae</taxon>
        <taxon>Streptophyta</taxon>
        <taxon>Embryophyta</taxon>
        <taxon>Tracheophyta</taxon>
        <taxon>Spermatophyta</taxon>
        <taxon>Magnoliopsida</taxon>
        <taxon>eudicotyledons</taxon>
        <taxon>Gunneridae</taxon>
        <taxon>Pentapetalae</taxon>
        <taxon>rosids</taxon>
        <taxon>fabids</taxon>
        <taxon>Fabales</taxon>
        <taxon>Fabaceae</taxon>
        <taxon>Papilionoideae</taxon>
        <taxon>50 kb inversion clade</taxon>
        <taxon>NPAAA clade</taxon>
        <taxon>Hologalegina</taxon>
        <taxon>IRL clade</taxon>
        <taxon>Fabeae</taxon>
        <taxon>Vicia</taxon>
    </lineage>
</organism>